<feature type="domain" description="ATP synthase F1 complex delta/epsilon subunit N-terminal" evidence="13">
    <location>
        <begin position="7"/>
        <end position="83"/>
    </location>
</feature>
<evidence type="ECO:0000256" key="9">
    <source>
        <dbReference type="ARBA" id="ARBA00023310"/>
    </source>
</evidence>
<feature type="coiled-coil region" evidence="12">
    <location>
        <begin position="91"/>
        <end position="130"/>
    </location>
</feature>
<evidence type="ECO:0000259" key="13">
    <source>
        <dbReference type="Pfam" id="PF02823"/>
    </source>
</evidence>
<keyword evidence="4 10" id="KW-0813">Transport</keyword>
<keyword evidence="6 10" id="KW-0406">Ion transport</keyword>
<evidence type="ECO:0000256" key="11">
    <source>
        <dbReference type="RuleBase" id="RU003656"/>
    </source>
</evidence>
<protein>
    <recommendedName>
        <fullName evidence="10">ATP synthase epsilon chain</fullName>
    </recommendedName>
    <alternativeName>
        <fullName evidence="10">ATP synthase F1 sector epsilon subunit</fullName>
    </alternativeName>
    <alternativeName>
        <fullName evidence="10">F-ATPase epsilon subunit</fullName>
    </alternativeName>
</protein>
<dbReference type="CDD" id="cd12152">
    <property type="entry name" value="F1-ATPase_delta"/>
    <property type="match status" value="1"/>
</dbReference>
<dbReference type="GO" id="GO:0005524">
    <property type="term" value="F:ATP binding"/>
    <property type="evidence" value="ECO:0007669"/>
    <property type="project" value="UniProtKB-UniRule"/>
</dbReference>
<evidence type="ECO:0000256" key="8">
    <source>
        <dbReference type="ARBA" id="ARBA00023196"/>
    </source>
</evidence>
<evidence type="ECO:0000256" key="2">
    <source>
        <dbReference type="ARBA" id="ARBA00004184"/>
    </source>
</evidence>
<gene>
    <name evidence="10" type="primary">atpC</name>
    <name evidence="14" type="ORF">PEB0149_016740</name>
</gene>
<evidence type="ECO:0000256" key="12">
    <source>
        <dbReference type="SAM" id="Coils"/>
    </source>
</evidence>
<evidence type="ECO:0000256" key="6">
    <source>
        <dbReference type="ARBA" id="ARBA00023065"/>
    </source>
</evidence>
<dbReference type="Proteomes" id="UP000187344">
    <property type="component" value="Unassembled WGS sequence"/>
</dbReference>
<dbReference type="Gene3D" id="2.60.15.10">
    <property type="entry name" value="F0F1 ATP synthase delta/epsilon subunit, N-terminal"/>
    <property type="match status" value="1"/>
</dbReference>
<keyword evidence="8 10" id="KW-0139">CF(1)</keyword>
<dbReference type="PANTHER" id="PTHR13822">
    <property type="entry name" value="ATP SYNTHASE DELTA/EPSILON CHAIN"/>
    <property type="match status" value="1"/>
</dbReference>
<sequence length="134" mass="14792">MAKSFLFELVSPEQLLLSEQAQEVVLPGSEGYMTILPDHSPVMTSVTPGVITVKTATGQMSFVVYGGFADINRHGCSLLAESAVSLEKFDEQDLERRINEARDVFNEAENDEARNKAEDFLHQLTSVENVISTI</sequence>
<comment type="caution">
    <text evidence="14">The sequence shown here is derived from an EMBL/GenBank/DDBJ whole genome shotgun (WGS) entry which is preliminary data.</text>
</comment>
<keyword evidence="9 10" id="KW-0066">ATP synthesis</keyword>
<keyword evidence="5 10" id="KW-0375">Hydrogen ion transport</keyword>
<dbReference type="EMBL" id="LXYT01000001">
    <property type="protein sequence ID" value="OLY44207.1"/>
    <property type="molecule type" value="Genomic_DNA"/>
</dbReference>
<comment type="function">
    <text evidence="1 10">Produces ATP from ADP in the presence of a proton gradient across the membrane.</text>
</comment>
<keyword evidence="10" id="KW-1003">Cell membrane</keyword>
<dbReference type="InterPro" id="IPR036771">
    <property type="entry name" value="ATPsynth_dsu/esu_N"/>
</dbReference>
<dbReference type="HAMAP" id="MF_00530">
    <property type="entry name" value="ATP_synth_epsil_bac"/>
    <property type="match status" value="1"/>
</dbReference>
<accession>A0A1R0FB41</accession>
<evidence type="ECO:0000256" key="5">
    <source>
        <dbReference type="ARBA" id="ARBA00022781"/>
    </source>
</evidence>
<organism evidence="14 15">
    <name type="scientific">Bartonella apis</name>
    <dbReference type="NCBI Taxonomy" id="1686310"/>
    <lineage>
        <taxon>Bacteria</taxon>
        <taxon>Pseudomonadati</taxon>
        <taxon>Pseudomonadota</taxon>
        <taxon>Alphaproteobacteria</taxon>
        <taxon>Hyphomicrobiales</taxon>
        <taxon>Bartonellaceae</taxon>
        <taxon>Bartonella</taxon>
    </lineage>
</organism>
<evidence type="ECO:0000256" key="3">
    <source>
        <dbReference type="ARBA" id="ARBA00005712"/>
    </source>
</evidence>
<dbReference type="SUPFAM" id="SSF51344">
    <property type="entry name" value="Epsilon subunit of F1F0-ATP synthase N-terminal domain"/>
    <property type="match status" value="1"/>
</dbReference>
<comment type="subcellular location">
    <subcellularLocation>
        <location evidence="10">Cell membrane</location>
        <topology evidence="10">Peripheral membrane protein</topology>
    </subcellularLocation>
    <subcellularLocation>
        <location evidence="2">Endomembrane system</location>
        <topology evidence="2">Peripheral membrane protein</topology>
    </subcellularLocation>
</comment>
<dbReference type="RefSeq" id="WP_075869362.1">
    <property type="nucleotide sequence ID" value="NZ_CALYQA010000002.1"/>
</dbReference>
<dbReference type="GO" id="GO:0012505">
    <property type="term" value="C:endomembrane system"/>
    <property type="evidence" value="ECO:0007669"/>
    <property type="project" value="UniProtKB-SubCell"/>
</dbReference>
<keyword evidence="12" id="KW-0175">Coiled coil</keyword>
<evidence type="ECO:0000256" key="7">
    <source>
        <dbReference type="ARBA" id="ARBA00023136"/>
    </source>
</evidence>
<keyword evidence="7 10" id="KW-0472">Membrane</keyword>
<name>A0A1R0FB41_9HYPH</name>
<reference evidence="14 15" key="1">
    <citation type="submission" date="2016-12" db="EMBL/GenBank/DDBJ databases">
        <title>Comparative genomics of Bartonella apis.</title>
        <authorList>
            <person name="Engel P."/>
        </authorList>
    </citation>
    <scope>NUCLEOTIDE SEQUENCE [LARGE SCALE GENOMIC DNA]</scope>
    <source>
        <strain evidence="14 15">PEB0149</strain>
    </source>
</reference>
<evidence type="ECO:0000313" key="14">
    <source>
        <dbReference type="EMBL" id="OLY44207.1"/>
    </source>
</evidence>
<dbReference type="InterPro" id="IPR001469">
    <property type="entry name" value="ATP_synth_F1_dsu/esu"/>
</dbReference>
<dbReference type="NCBIfam" id="NF001851">
    <property type="entry name" value="PRK00571.2-4"/>
    <property type="match status" value="1"/>
</dbReference>
<dbReference type="GO" id="GO:0046933">
    <property type="term" value="F:proton-transporting ATP synthase activity, rotational mechanism"/>
    <property type="evidence" value="ECO:0007669"/>
    <property type="project" value="UniProtKB-UniRule"/>
</dbReference>
<dbReference type="GeneID" id="92991165"/>
<dbReference type="PANTHER" id="PTHR13822:SF10">
    <property type="entry name" value="ATP SYNTHASE EPSILON CHAIN, CHLOROPLASTIC"/>
    <property type="match status" value="1"/>
</dbReference>
<evidence type="ECO:0000256" key="4">
    <source>
        <dbReference type="ARBA" id="ARBA00022448"/>
    </source>
</evidence>
<evidence type="ECO:0000256" key="10">
    <source>
        <dbReference type="HAMAP-Rule" id="MF_00530"/>
    </source>
</evidence>
<keyword evidence="15" id="KW-1185">Reference proteome</keyword>
<evidence type="ECO:0000256" key="1">
    <source>
        <dbReference type="ARBA" id="ARBA00003543"/>
    </source>
</evidence>
<dbReference type="InterPro" id="IPR020546">
    <property type="entry name" value="ATP_synth_F1_dsu/esu_N"/>
</dbReference>
<comment type="similarity">
    <text evidence="3 10 11">Belongs to the ATPase epsilon chain family.</text>
</comment>
<dbReference type="NCBIfam" id="TIGR01216">
    <property type="entry name" value="ATP_synt_epsi"/>
    <property type="match status" value="1"/>
</dbReference>
<dbReference type="AlphaFoldDB" id="A0A1R0FB41"/>
<evidence type="ECO:0000313" key="15">
    <source>
        <dbReference type="Proteomes" id="UP000187344"/>
    </source>
</evidence>
<comment type="subunit">
    <text evidence="10 11">F-type ATPases have 2 components, CF(1) - the catalytic core - and CF(0) - the membrane proton channel. CF(1) has five subunits: alpha(3), beta(3), gamma(1), delta(1), epsilon(1). CF(0) has three main subunits: a, b and c.</text>
</comment>
<dbReference type="GO" id="GO:0045259">
    <property type="term" value="C:proton-transporting ATP synthase complex"/>
    <property type="evidence" value="ECO:0007669"/>
    <property type="project" value="UniProtKB-KW"/>
</dbReference>
<dbReference type="OrthoDB" id="9799969at2"/>
<dbReference type="Pfam" id="PF02823">
    <property type="entry name" value="ATP-synt_DE_N"/>
    <property type="match status" value="1"/>
</dbReference>
<dbReference type="GO" id="GO:0005886">
    <property type="term" value="C:plasma membrane"/>
    <property type="evidence" value="ECO:0007669"/>
    <property type="project" value="UniProtKB-SubCell"/>
</dbReference>
<proteinExistence type="inferred from homology"/>